<evidence type="ECO:0000313" key="2">
    <source>
        <dbReference type="Proteomes" id="UP000182114"/>
    </source>
</evidence>
<organism evidence="1 2">
    <name type="scientific">Cellulophaga baltica</name>
    <dbReference type="NCBI Taxonomy" id="76594"/>
    <lineage>
        <taxon>Bacteria</taxon>
        <taxon>Pseudomonadati</taxon>
        <taxon>Bacteroidota</taxon>
        <taxon>Flavobacteriia</taxon>
        <taxon>Flavobacteriales</taxon>
        <taxon>Flavobacteriaceae</taxon>
        <taxon>Cellulophaga</taxon>
    </lineage>
</organism>
<proteinExistence type="predicted"/>
<gene>
    <name evidence="1" type="ORF">SAMN04487992_10212</name>
</gene>
<dbReference type="RefSeq" id="WP_155854901.1">
    <property type="nucleotide sequence ID" value="NZ_FNBD01000002.1"/>
</dbReference>
<dbReference type="EMBL" id="FNBD01000002">
    <property type="protein sequence ID" value="SDE57208.1"/>
    <property type="molecule type" value="Genomic_DNA"/>
</dbReference>
<accession>A0A1G7E0E6</accession>
<sequence length="48" mass="5409">METNQYKGTERISEKVIITNNELLLHESIVRALVPKQSSAPNYFSAMG</sequence>
<name>A0A1G7E0E6_9FLAO</name>
<protein>
    <submittedName>
        <fullName evidence="1">Uncharacterized protein</fullName>
    </submittedName>
</protein>
<dbReference type="Proteomes" id="UP000182114">
    <property type="component" value="Unassembled WGS sequence"/>
</dbReference>
<reference evidence="2" key="1">
    <citation type="submission" date="2016-10" db="EMBL/GenBank/DDBJ databases">
        <authorList>
            <person name="Varghese N."/>
            <person name="Submissions S."/>
        </authorList>
    </citation>
    <scope>NUCLEOTIDE SEQUENCE [LARGE SCALE GENOMIC DNA]</scope>
    <source>
        <strain evidence="2">DSM 24729</strain>
    </source>
</reference>
<evidence type="ECO:0000313" key="1">
    <source>
        <dbReference type="EMBL" id="SDE57208.1"/>
    </source>
</evidence>
<keyword evidence="2" id="KW-1185">Reference proteome</keyword>
<dbReference type="AlphaFoldDB" id="A0A1G7E0E6"/>